<dbReference type="EC" id="3.1.3.18" evidence="5"/>
<organism evidence="10 11">
    <name type="scientific">Kangiella sediminilitoris</name>
    <dbReference type="NCBI Taxonomy" id="1144748"/>
    <lineage>
        <taxon>Bacteria</taxon>
        <taxon>Pseudomonadati</taxon>
        <taxon>Pseudomonadota</taxon>
        <taxon>Gammaproteobacteria</taxon>
        <taxon>Kangiellales</taxon>
        <taxon>Kangiellaceae</taxon>
        <taxon>Kangiella</taxon>
    </lineage>
</organism>
<dbReference type="PANTHER" id="PTHR43434:SF1">
    <property type="entry name" value="PHOSPHOGLYCOLATE PHOSPHATASE"/>
    <property type="match status" value="1"/>
</dbReference>
<comment type="cofactor">
    <cofactor evidence="2">
        <name>Mg(2+)</name>
        <dbReference type="ChEBI" id="CHEBI:18420"/>
    </cofactor>
</comment>
<keyword evidence="7" id="KW-0378">Hydrolase</keyword>
<evidence type="ECO:0000256" key="5">
    <source>
        <dbReference type="ARBA" id="ARBA00013078"/>
    </source>
</evidence>
<dbReference type="EMBL" id="CP012418">
    <property type="protein sequence ID" value="AOE48823.1"/>
    <property type="molecule type" value="Genomic_DNA"/>
</dbReference>
<keyword evidence="8" id="KW-0460">Magnesium</keyword>
<comment type="catalytic activity">
    <reaction evidence="1">
        <text>2-phosphoglycolate + H2O = glycolate + phosphate</text>
        <dbReference type="Rhea" id="RHEA:14369"/>
        <dbReference type="ChEBI" id="CHEBI:15377"/>
        <dbReference type="ChEBI" id="CHEBI:29805"/>
        <dbReference type="ChEBI" id="CHEBI:43474"/>
        <dbReference type="ChEBI" id="CHEBI:58033"/>
        <dbReference type="EC" id="3.1.3.18"/>
    </reaction>
</comment>
<dbReference type="SUPFAM" id="SSF56784">
    <property type="entry name" value="HAD-like"/>
    <property type="match status" value="1"/>
</dbReference>
<sequence>MSGLPKPKLVIFDLDGTLVDSAADIALAANRTFAGLELPEQSLPQIKQWIGGGAQIFVEKALSFFNQSERFAPAYELFMEHYRAVPADSSNIFDGVESFLEHLYQQQIAMAVVSNKPHELIPPILQHLQIEHYFDRVLGGDSLTLKKPEPEPLLHVCRHHQVDPAECWMVGDSSKDADAAERAKMPFIGVSYGYAMTDIDIRPQQVPHKVVDNLSQLIPLINAEQEVYA</sequence>
<dbReference type="PANTHER" id="PTHR43434">
    <property type="entry name" value="PHOSPHOGLYCOLATE PHOSPHATASE"/>
    <property type="match status" value="1"/>
</dbReference>
<dbReference type="Gene3D" id="1.10.150.240">
    <property type="entry name" value="Putative phosphatase, domain 2"/>
    <property type="match status" value="1"/>
</dbReference>
<dbReference type="InterPro" id="IPR050155">
    <property type="entry name" value="HAD-like_hydrolase_sf"/>
</dbReference>
<dbReference type="Proteomes" id="UP000094147">
    <property type="component" value="Chromosome"/>
</dbReference>
<dbReference type="GO" id="GO:0005975">
    <property type="term" value="P:carbohydrate metabolic process"/>
    <property type="evidence" value="ECO:0007669"/>
    <property type="project" value="InterPro"/>
</dbReference>
<dbReference type="Pfam" id="PF13419">
    <property type="entry name" value="HAD_2"/>
    <property type="match status" value="1"/>
</dbReference>
<dbReference type="OrthoDB" id="9776368at2"/>
<dbReference type="STRING" id="1144748.KS2013_92"/>
<dbReference type="SFLD" id="SFLDG01135">
    <property type="entry name" value="C1.5.6:_HAD__Beta-PGM__Phospha"/>
    <property type="match status" value="1"/>
</dbReference>
<dbReference type="GO" id="GO:0005829">
    <property type="term" value="C:cytosol"/>
    <property type="evidence" value="ECO:0007669"/>
    <property type="project" value="TreeGrafter"/>
</dbReference>
<gene>
    <name evidence="10" type="ORF">KS2013_92</name>
</gene>
<dbReference type="SFLD" id="SFLDG01129">
    <property type="entry name" value="C1.5:_HAD__Beta-PGM__Phosphata"/>
    <property type="match status" value="1"/>
</dbReference>
<evidence type="ECO:0000256" key="3">
    <source>
        <dbReference type="ARBA" id="ARBA00004818"/>
    </source>
</evidence>
<dbReference type="PATRIC" id="fig|1144748.3.peg.93"/>
<dbReference type="InterPro" id="IPR023198">
    <property type="entry name" value="PGP-like_dom2"/>
</dbReference>
<evidence type="ECO:0000256" key="7">
    <source>
        <dbReference type="ARBA" id="ARBA00022801"/>
    </source>
</evidence>
<keyword evidence="6" id="KW-0479">Metal-binding</keyword>
<name>A0A1B3B7Q9_9GAMM</name>
<dbReference type="InterPro" id="IPR023214">
    <property type="entry name" value="HAD_sf"/>
</dbReference>
<comment type="similarity">
    <text evidence="4">Belongs to the HAD-like hydrolase superfamily. CbbY/CbbZ/Gph/YieH family.</text>
</comment>
<dbReference type="InterPro" id="IPR041492">
    <property type="entry name" value="HAD_2"/>
</dbReference>
<evidence type="ECO:0000256" key="2">
    <source>
        <dbReference type="ARBA" id="ARBA00001946"/>
    </source>
</evidence>
<dbReference type="InterPro" id="IPR037512">
    <property type="entry name" value="PGPase_prok"/>
</dbReference>
<dbReference type="SFLD" id="SFLDS00003">
    <property type="entry name" value="Haloacid_Dehalogenase"/>
    <property type="match status" value="1"/>
</dbReference>
<dbReference type="NCBIfam" id="TIGR01549">
    <property type="entry name" value="HAD-SF-IA-v1"/>
    <property type="match status" value="1"/>
</dbReference>
<evidence type="ECO:0000313" key="11">
    <source>
        <dbReference type="Proteomes" id="UP000094147"/>
    </source>
</evidence>
<proteinExistence type="inferred from homology"/>
<dbReference type="Gene3D" id="3.40.50.1000">
    <property type="entry name" value="HAD superfamily/HAD-like"/>
    <property type="match status" value="1"/>
</dbReference>
<evidence type="ECO:0000256" key="9">
    <source>
        <dbReference type="ARBA" id="ARBA00023277"/>
    </source>
</evidence>
<dbReference type="FunFam" id="3.40.50.1000:FF:000022">
    <property type="entry name" value="Phosphoglycolate phosphatase"/>
    <property type="match status" value="1"/>
</dbReference>
<dbReference type="GO" id="GO:0008967">
    <property type="term" value="F:phosphoglycolate phosphatase activity"/>
    <property type="evidence" value="ECO:0007669"/>
    <property type="project" value="UniProtKB-EC"/>
</dbReference>
<dbReference type="PRINTS" id="PR00413">
    <property type="entry name" value="HADHALOGNASE"/>
</dbReference>
<dbReference type="GO" id="GO:0046872">
    <property type="term" value="F:metal ion binding"/>
    <property type="evidence" value="ECO:0007669"/>
    <property type="project" value="UniProtKB-KW"/>
</dbReference>
<reference evidence="11" key="1">
    <citation type="submission" date="2015-08" db="EMBL/GenBank/DDBJ databases">
        <authorList>
            <person name="Kim K.M."/>
        </authorList>
    </citation>
    <scope>NUCLEOTIDE SEQUENCE [LARGE SCALE GENOMIC DNA]</scope>
    <source>
        <strain evidence="11">KCTC 23892</strain>
    </source>
</reference>
<dbReference type="GO" id="GO:0006281">
    <property type="term" value="P:DNA repair"/>
    <property type="evidence" value="ECO:0007669"/>
    <property type="project" value="TreeGrafter"/>
</dbReference>
<dbReference type="NCBIfam" id="TIGR01449">
    <property type="entry name" value="PGP_bact"/>
    <property type="match status" value="1"/>
</dbReference>
<dbReference type="InterPro" id="IPR036412">
    <property type="entry name" value="HAD-like_sf"/>
</dbReference>
<dbReference type="RefSeq" id="WP_068988339.1">
    <property type="nucleotide sequence ID" value="NZ_CP012418.1"/>
</dbReference>
<accession>A0A1B3B7Q9</accession>
<evidence type="ECO:0000256" key="1">
    <source>
        <dbReference type="ARBA" id="ARBA00000830"/>
    </source>
</evidence>
<keyword evidence="11" id="KW-1185">Reference proteome</keyword>
<evidence type="ECO:0000256" key="6">
    <source>
        <dbReference type="ARBA" id="ARBA00022723"/>
    </source>
</evidence>
<dbReference type="InterPro" id="IPR006439">
    <property type="entry name" value="HAD-SF_hydro_IA"/>
</dbReference>
<evidence type="ECO:0000313" key="10">
    <source>
        <dbReference type="EMBL" id="AOE48823.1"/>
    </source>
</evidence>
<protein>
    <recommendedName>
        <fullName evidence="5">phosphoglycolate phosphatase</fullName>
        <ecNumber evidence="5">3.1.3.18</ecNumber>
    </recommendedName>
</protein>
<evidence type="ECO:0000256" key="8">
    <source>
        <dbReference type="ARBA" id="ARBA00022842"/>
    </source>
</evidence>
<keyword evidence="9" id="KW-0119">Carbohydrate metabolism</keyword>
<evidence type="ECO:0000256" key="4">
    <source>
        <dbReference type="ARBA" id="ARBA00006171"/>
    </source>
</evidence>
<comment type="pathway">
    <text evidence="3">Organic acid metabolism; glycolate biosynthesis; glycolate from 2-phosphoglycolate: step 1/1.</text>
</comment>
<dbReference type="NCBIfam" id="TIGR01509">
    <property type="entry name" value="HAD-SF-IA-v3"/>
    <property type="match status" value="1"/>
</dbReference>
<dbReference type="AlphaFoldDB" id="A0A1B3B7Q9"/>
<dbReference type="KEGG" id="ksd:KS2013_92"/>